<dbReference type="STRING" id="943830.A4A58_07390"/>
<dbReference type="InterPro" id="IPR030678">
    <property type="entry name" value="Peptide/Ni-bd"/>
</dbReference>
<comment type="caution">
    <text evidence="6">The sequence shown here is derived from an EMBL/GenBank/DDBJ whole genome shotgun (WGS) entry which is preliminary data.</text>
</comment>
<comment type="similarity">
    <text evidence="2">Belongs to the bacterial solute-binding protein 5 family.</text>
</comment>
<dbReference type="PANTHER" id="PTHR30290">
    <property type="entry name" value="PERIPLASMIC BINDING COMPONENT OF ABC TRANSPORTER"/>
    <property type="match status" value="1"/>
</dbReference>
<evidence type="ECO:0000259" key="5">
    <source>
        <dbReference type="Pfam" id="PF00496"/>
    </source>
</evidence>
<sequence>MLKKFVLALALASVSPLVFTSTMALAQEPKMGGTINAVIQPEPPGLMLALVQNGPTQMVSGNIYEGLLRYSKTLEPQPGLAESWTISPDAKTYTFKLKQGVTWHDGKPFTAADVLFSIETLKITHARARNNLVQLDKVEAPDDYTVVFTLKQPFGPFIGIFEVGSMPIIPKHIYEGSDVKTNPANNTPIGTGPFMFKEWKKGSFIQLVKNPNYHVKGKPYIDGIYWQIIPDAAARSVAYETGKVDVLPGGSIENFDVPRVSKLPNTCVTGDGWEFFSPMAWMWLNNRTPVLANKKVRQAIMYAVDREFARDVIWNGLGKVATGPSSSAIKFYTDNVQKYPYDPAKAKALLKEAGYKGEKVRLMPLPYGETWSRWGEAVKQNLVDVGMNIETIATDVPGSNQKNSEWDYDISFTYLYQYGDPALGVGRNYVTSAIAKGQLFNNLEGYSNPEVDKLFEEGAVATPDSKRQEIYEKVQKILVEDVPVAWQLELQFPTITNCKIKNLITTGIGVNDGFRDAWIDK</sequence>
<evidence type="ECO:0000256" key="3">
    <source>
        <dbReference type="ARBA" id="ARBA00022729"/>
    </source>
</evidence>
<proteinExistence type="inferred from homology"/>
<dbReference type="Proteomes" id="UP000076574">
    <property type="component" value="Unassembled WGS sequence"/>
</dbReference>
<organism evidence="6 7">
    <name type="scientific">Tardiphaga robiniae</name>
    <dbReference type="NCBI Taxonomy" id="943830"/>
    <lineage>
        <taxon>Bacteria</taxon>
        <taxon>Pseudomonadati</taxon>
        <taxon>Pseudomonadota</taxon>
        <taxon>Alphaproteobacteria</taxon>
        <taxon>Hyphomicrobiales</taxon>
        <taxon>Nitrobacteraceae</taxon>
        <taxon>Tardiphaga</taxon>
    </lineage>
</organism>
<reference evidence="6 7" key="1">
    <citation type="submission" date="2016-03" db="EMBL/GenBank/DDBJ databases">
        <title>Microsymbionts genomes from the relict species Vavilovia formosa (Stev.) Fed.</title>
        <authorList>
            <person name="Kopat V."/>
            <person name="Chirak E."/>
            <person name="Kimeklis A."/>
            <person name="Andronov E."/>
        </authorList>
    </citation>
    <scope>NUCLEOTIDE SEQUENCE [LARGE SCALE GENOMIC DNA]</scope>
    <source>
        <strain evidence="6 7">Vaf07</strain>
    </source>
</reference>
<feature type="chain" id="PRO_5007825470" evidence="4">
    <location>
        <begin position="27"/>
        <end position="521"/>
    </location>
</feature>
<dbReference type="GO" id="GO:1904680">
    <property type="term" value="F:peptide transmembrane transporter activity"/>
    <property type="evidence" value="ECO:0007669"/>
    <property type="project" value="TreeGrafter"/>
</dbReference>
<evidence type="ECO:0000313" key="6">
    <source>
        <dbReference type="EMBL" id="KZD23201.1"/>
    </source>
</evidence>
<dbReference type="InterPro" id="IPR039424">
    <property type="entry name" value="SBP_5"/>
</dbReference>
<dbReference type="PANTHER" id="PTHR30290:SF38">
    <property type="entry name" value="D,D-DIPEPTIDE-BINDING PERIPLASMIC PROTEIN DDPA-RELATED"/>
    <property type="match status" value="1"/>
</dbReference>
<evidence type="ECO:0000256" key="4">
    <source>
        <dbReference type="SAM" id="SignalP"/>
    </source>
</evidence>
<protein>
    <submittedName>
        <fullName evidence="6">Peptide ABC transporter substrate-binding protein</fullName>
    </submittedName>
</protein>
<dbReference type="AlphaFoldDB" id="A0A161R2V1"/>
<keyword evidence="3 4" id="KW-0732">Signal</keyword>
<dbReference type="SUPFAM" id="SSF53850">
    <property type="entry name" value="Periplasmic binding protein-like II"/>
    <property type="match status" value="1"/>
</dbReference>
<dbReference type="GO" id="GO:0030288">
    <property type="term" value="C:outer membrane-bounded periplasmic space"/>
    <property type="evidence" value="ECO:0007669"/>
    <property type="project" value="UniProtKB-ARBA"/>
</dbReference>
<dbReference type="CDD" id="cd08517">
    <property type="entry name" value="PBP2_NikA_DppA_OppA_like_13"/>
    <property type="match status" value="1"/>
</dbReference>
<dbReference type="RefSeq" id="WP_068733356.1">
    <property type="nucleotide sequence ID" value="NZ_LVYV01000012.1"/>
</dbReference>
<dbReference type="Gene3D" id="3.10.105.10">
    <property type="entry name" value="Dipeptide-binding Protein, Domain 3"/>
    <property type="match status" value="1"/>
</dbReference>
<dbReference type="Gene3D" id="3.40.190.10">
    <property type="entry name" value="Periplasmic binding protein-like II"/>
    <property type="match status" value="1"/>
</dbReference>
<dbReference type="InterPro" id="IPR000914">
    <property type="entry name" value="SBP_5_dom"/>
</dbReference>
<feature type="signal peptide" evidence="4">
    <location>
        <begin position="1"/>
        <end position="26"/>
    </location>
</feature>
<dbReference type="GO" id="GO:0043190">
    <property type="term" value="C:ATP-binding cassette (ABC) transporter complex"/>
    <property type="evidence" value="ECO:0007669"/>
    <property type="project" value="InterPro"/>
</dbReference>
<evidence type="ECO:0000256" key="1">
    <source>
        <dbReference type="ARBA" id="ARBA00004418"/>
    </source>
</evidence>
<name>A0A161R2V1_9BRAD</name>
<feature type="domain" description="Solute-binding protein family 5" evidence="5">
    <location>
        <begin position="75"/>
        <end position="422"/>
    </location>
</feature>
<accession>A0A161R2V1</accession>
<dbReference type="PIRSF" id="PIRSF002741">
    <property type="entry name" value="MppA"/>
    <property type="match status" value="1"/>
</dbReference>
<gene>
    <name evidence="6" type="ORF">A4A58_07390</name>
</gene>
<evidence type="ECO:0000313" key="7">
    <source>
        <dbReference type="Proteomes" id="UP000076574"/>
    </source>
</evidence>
<dbReference type="GO" id="GO:0015833">
    <property type="term" value="P:peptide transport"/>
    <property type="evidence" value="ECO:0007669"/>
    <property type="project" value="TreeGrafter"/>
</dbReference>
<dbReference type="EMBL" id="LVYV01000012">
    <property type="protein sequence ID" value="KZD23201.1"/>
    <property type="molecule type" value="Genomic_DNA"/>
</dbReference>
<dbReference type="Pfam" id="PF00496">
    <property type="entry name" value="SBP_bac_5"/>
    <property type="match status" value="1"/>
</dbReference>
<dbReference type="OrthoDB" id="9803988at2"/>
<comment type="subcellular location">
    <subcellularLocation>
        <location evidence="1">Periplasm</location>
    </subcellularLocation>
</comment>
<evidence type="ECO:0000256" key="2">
    <source>
        <dbReference type="ARBA" id="ARBA00005695"/>
    </source>
</evidence>
<keyword evidence="7" id="KW-1185">Reference proteome</keyword>